<evidence type="ECO:0000313" key="7">
    <source>
        <dbReference type="Proteomes" id="UP001621418"/>
    </source>
</evidence>
<keyword evidence="3" id="KW-0804">Transcription</keyword>
<dbReference type="EMBL" id="CP109527">
    <property type="protein sequence ID" value="WTY33608.1"/>
    <property type="molecule type" value="Genomic_DNA"/>
</dbReference>
<evidence type="ECO:0000256" key="2">
    <source>
        <dbReference type="ARBA" id="ARBA00023125"/>
    </source>
</evidence>
<evidence type="ECO:0000313" key="6">
    <source>
        <dbReference type="EMBL" id="WTY33608.1"/>
    </source>
</evidence>
<organism evidence="6 7">
    <name type="scientific">Nocardia salmonicida</name>
    <dbReference type="NCBI Taxonomy" id="53431"/>
    <lineage>
        <taxon>Bacteria</taxon>
        <taxon>Bacillati</taxon>
        <taxon>Actinomycetota</taxon>
        <taxon>Actinomycetes</taxon>
        <taxon>Mycobacteriales</taxon>
        <taxon>Nocardiaceae</taxon>
        <taxon>Nocardia</taxon>
    </lineage>
</organism>
<evidence type="ECO:0000256" key="3">
    <source>
        <dbReference type="ARBA" id="ARBA00023163"/>
    </source>
</evidence>
<dbReference type="SUPFAM" id="SSF48498">
    <property type="entry name" value="Tetracyclin repressor-like, C-terminal domain"/>
    <property type="match status" value="1"/>
</dbReference>
<reference evidence="6 7" key="1">
    <citation type="submission" date="2022-10" db="EMBL/GenBank/DDBJ databases">
        <title>The complete genomes of actinobacterial strains from the NBC collection.</title>
        <authorList>
            <person name="Joergensen T.S."/>
            <person name="Alvarez Arevalo M."/>
            <person name="Sterndorff E.B."/>
            <person name="Faurdal D."/>
            <person name="Vuksanovic O."/>
            <person name="Mourched A.-S."/>
            <person name="Charusanti P."/>
            <person name="Shaw S."/>
            <person name="Blin K."/>
            <person name="Weber T."/>
        </authorList>
    </citation>
    <scope>NUCLEOTIDE SEQUENCE [LARGE SCALE GENOMIC DNA]</scope>
    <source>
        <strain evidence="6 7">NBC_01413</strain>
    </source>
</reference>
<proteinExistence type="predicted"/>
<accession>A0ABZ1N0Z1</accession>
<dbReference type="Pfam" id="PF13305">
    <property type="entry name" value="TetR_C_33"/>
    <property type="match status" value="1"/>
</dbReference>
<feature type="domain" description="HTH tetR-type" evidence="5">
    <location>
        <begin position="14"/>
        <end position="75"/>
    </location>
</feature>
<dbReference type="InterPro" id="IPR001647">
    <property type="entry name" value="HTH_TetR"/>
</dbReference>
<dbReference type="Proteomes" id="UP001621418">
    <property type="component" value="Chromosome"/>
</dbReference>
<name>A0ABZ1N0Z1_9NOCA</name>
<feature type="DNA-binding region" description="H-T-H motif" evidence="4">
    <location>
        <begin position="38"/>
        <end position="57"/>
    </location>
</feature>
<evidence type="ECO:0000259" key="5">
    <source>
        <dbReference type="PROSITE" id="PS50977"/>
    </source>
</evidence>
<keyword evidence="2 4" id="KW-0238">DNA-binding</keyword>
<dbReference type="PANTHER" id="PTHR30055">
    <property type="entry name" value="HTH-TYPE TRANSCRIPTIONAL REGULATOR RUTR"/>
    <property type="match status" value="1"/>
</dbReference>
<sequence length="218" mass="23762">MTDRRVRANPGQGGRLREEILEAAEQLLETAGTEDALTVRAVASAAGVSTPSVYLHFTDREALLEAVCFRVWGQLEELFHRCQVADPFHSLGRFGRAYVKFALEHPVQYRVLLMRTSSSENPAATTCFRLMTDAIATCVATGLMHGDPGTLALHLWSAAHGCVSLLITQPQLPWPEDLDAFIDDTIRMAGFGVALQARLPEIRTSPALVAALDGLHSP</sequence>
<dbReference type="InterPro" id="IPR050109">
    <property type="entry name" value="HTH-type_TetR-like_transc_reg"/>
</dbReference>
<dbReference type="SUPFAM" id="SSF46689">
    <property type="entry name" value="Homeodomain-like"/>
    <property type="match status" value="1"/>
</dbReference>
<evidence type="ECO:0000256" key="4">
    <source>
        <dbReference type="PROSITE-ProRule" id="PRU00335"/>
    </source>
</evidence>
<dbReference type="InterPro" id="IPR025996">
    <property type="entry name" value="MT1864/Rv1816-like_C"/>
</dbReference>
<keyword evidence="7" id="KW-1185">Reference proteome</keyword>
<dbReference type="PANTHER" id="PTHR30055:SF239">
    <property type="entry name" value="TRANSCRIPTIONAL REGULATORY PROTEIN"/>
    <property type="match status" value="1"/>
</dbReference>
<gene>
    <name evidence="6" type="ORF">OG308_19955</name>
</gene>
<dbReference type="InterPro" id="IPR036271">
    <property type="entry name" value="Tet_transcr_reg_TetR-rel_C_sf"/>
</dbReference>
<protein>
    <submittedName>
        <fullName evidence="6">TetR/AcrR family transcriptional regulator</fullName>
    </submittedName>
</protein>
<dbReference type="RefSeq" id="WP_364653957.1">
    <property type="nucleotide sequence ID" value="NZ_CP109527.1"/>
</dbReference>
<dbReference type="PROSITE" id="PS50977">
    <property type="entry name" value="HTH_TETR_2"/>
    <property type="match status" value="1"/>
</dbReference>
<evidence type="ECO:0000256" key="1">
    <source>
        <dbReference type="ARBA" id="ARBA00023015"/>
    </source>
</evidence>
<dbReference type="Pfam" id="PF00440">
    <property type="entry name" value="TetR_N"/>
    <property type="match status" value="1"/>
</dbReference>
<dbReference type="Gene3D" id="1.10.357.10">
    <property type="entry name" value="Tetracycline Repressor, domain 2"/>
    <property type="match status" value="1"/>
</dbReference>
<dbReference type="InterPro" id="IPR009057">
    <property type="entry name" value="Homeodomain-like_sf"/>
</dbReference>
<keyword evidence="1" id="KW-0805">Transcription regulation</keyword>